<dbReference type="RefSeq" id="WP_256397052.1">
    <property type="nucleotide sequence ID" value="NZ_JANHDL010000004.1"/>
</dbReference>
<keyword evidence="2" id="KW-1185">Reference proteome</keyword>
<sequence>MSNDETVTIRVWRGRHRDFDRDPDETHEISCHDGDRWSAETVQIDGTNSCGWLAFDLVDLPEDMETATLFVHENNSGHEHPLNTRAVERGLVFDGRPYKPGIDPPCFLLDGEVVAHVARGSL</sequence>
<dbReference type="Proteomes" id="UP001597185">
    <property type="component" value="Unassembled WGS sequence"/>
</dbReference>
<evidence type="ECO:0000313" key="1">
    <source>
        <dbReference type="EMBL" id="MFD1570138.1"/>
    </source>
</evidence>
<dbReference type="EMBL" id="JBHUDB010000002">
    <property type="protein sequence ID" value="MFD1570138.1"/>
    <property type="molecule type" value="Genomic_DNA"/>
</dbReference>
<dbReference type="AlphaFoldDB" id="A0ABD6BY76"/>
<reference evidence="1 2" key="1">
    <citation type="journal article" date="2019" name="Int. J. Syst. Evol. Microbiol.">
        <title>The Global Catalogue of Microorganisms (GCM) 10K type strain sequencing project: providing services to taxonomists for standard genome sequencing and annotation.</title>
        <authorList>
            <consortium name="The Broad Institute Genomics Platform"/>
            <consortium name="The Broad Institute Genome Sequencing Center for Infectious Disease"/>
            <person name="Wu L."/>
            <person name="Ma J."/>
        </authorList>
    </citation>
    <scope>NUCLEOTIDE SEQUENCE [LARGE SCALE GENOMIC DNA]</scope>
    <source>
        <strain evidence="1 2">CGMCC 1.12689</strain>
    </source>
</reference>
<protein>
    <submittedName>
        <fullName evidence="1">Uncharacterized protein</fullName>
    </submittedName>
</protein>
<organism evidence="1 2">
    <name type="scientific">Halorubrum laminariae</name>
    <dbReference type="NCBI Taxonomy" id="1433523"/>
    <lineage>
        <taxon>Archaea</taxon>
        <taxon>Methanobacteriati</taxon>
        <taxon>Methanobacteriota</taxon>
        <taxon>Stenosarchaea group</taxon>
        <taxon>Halobacteria</taxon>
        <taxon>Halobacteriales</taxon>
        <taxon>Haloferacaceae</taxon>
        <taxon>Halorubrum</taxon>
    </lineage>
</organism>
<proteinExistence type="predicted"/>
<name>A0ABD6BY76_9EURY</name>
<gene>
    <name evidence="1" type="ORF">ACFR9T_06000</name>
</gene>
<comment type="caution">
    <text evidence="1">The sequence shown here is derived from an EMBL/GenBank/DDBJ whole genome shotgun (WGS) entry which is preliminary data.</text>
</comment>
<accession>A0ABD6BY76</accession>
<evidence type="ECO:0000313" key="2">
    <source>
        <dbReference type="Proteomes" id="UP001597185"/>
    </source>
</evidence>